<keyword evidence="2" id="KW-1185">Reference proteome</keyword>
<dbReference type="RefSeq" id="WP_143917098.1">
    <property type="nucleotide sequence ID" value="NZ_CANMIK010000038.1"/>
</dbReference>
<gene>
    <name evidence="1" type="ORF">FOF46_15660</name>
</gene>
<accession>A0A554VIJ1</accession>
<evidence type="ECO:0000313" key="2">
    <source>
        <dbReference type="Proteomes" id="UP000318833"/>
    </source>
</evidence>
<dbReference type="Proteomes" id="UP000318833">
    <property type="component" value="Unassembled WGS sequence"/>
</dbReference>
<sequence>MDTMEKERIVKKNILELYRENFNVYQTDDEILNINPKKESGSNYLRYYESILDIFFIEEEHLDSITGKVKDTIKKVAELWTTLPNSSATWNWQMQ</sequence>
<evidence type="ECO:0000313" key="1">
    <source>
        <dbReference type="EMBL" id="TSE07483.1"/>
    </source>
</evidence>
<protein>
    <submittedName>
        <fullName evidence="1">Uncharacterized protein</fullName>
    </submittedName>
</protein>
<name>A0A554VIJ1_9FLAO</name>
<dbReference type="AlphaFoldDB" id="A0A554VIJ1"/>
<proteinExistence type="predicted"/>
<comment type="caution">
    <text evidence="1">The sequence shown here is derived from an EMBL/GenBank/DDBJ whole genome shotgun (WGS) entry which is preliminary data.</text>
</comment>
<dbReference type="EMBL" id="VLNR01000032">
    <property type="protein sequence ID" value="TSE07483.1"/>
    <property type="molecule type" value="Genomic_DNA"/>
</dbReference>
<reference evidence="1 2" key="1">
    <citation type="submission" date="2019-07" db="EMBL/GenBank/DDBJ databases">
        <title>The draft genome sequence of Aquimarina algiphila M91.</title>
        <authorList>
            <person name="Meng X."/>
        </authorList>
    </citation>
    <scope>NUCLEOTIDE SEQUENCE [LARGE SCALE GENOMIC DNA]</scope>
    <source>
        <strain evidence="1 2">M91</strain>
    </source>
</reference>
<dbReference type="OrthoDB" id="1163736at2"/>
<organism evidence="1 2">
    <name type="scientific">Aquimarina algiphila</name>
    <dbReference type="NCBI Taxonomy" id="2047982"/>
    <lineage>
        <taxon>Bacteria</taxon>
        <taxon>Pseudomonadati</taxon>
        <taxon>Bacteroidota</taxon>
        <taxon>Flavobacteriia</taxon>
        <taxon>Flavobacteriales</taxon>
        <taxon>Flavobacteriaceae</taxon>
        <taxon>Aquimarina</taxon>
    </lineage>
</organism>